<dbReference type="EMBL" id="JACJPY010000007">
    <property type="protein sequence ID" value="MBD2149291.1"/>
    <property type="molecule type" value="Genomic_DNA"/>
</dbReference>
<reference evidence="7" key="2">
    <citation type="submission" date="2020-08" db="EMBL/GenBank/DDBJ databases">
        <authorList>
            <person name="Chen M."/>
            <person name="Teng W."/>
            <person name="Zhao L."/>
            <person name="Hu C."/>
            <person name="Zhou Y."/>
            <person name="Han B."/>
            <person name="Song L."/>
            <person name="Shu W."/>
        </authorList>
    </citation>
    <scope>NUCLEOTIDE SEQUENCE</scope>
    <source>
        <strain evidence="7">FACHB-1277</strain>
    </source>
</reference>
<evidence type="ECO:0000313" key="7">
    <source>
        <dbReference type="EMBL" id="MBD2149291.1"/>
    </source>
</evidence>
<dbReference type="SUPFAM" id="SSF54523">
    <property type="entry name" value="Pili subunits"/>
    <property type="match status" value="1"/>
</dbReference>
<evidence type="ECO:0000256" key="2">
    <source>
        <dbReference type="ARBA" id="ARBA00022481"/>
    </source>
</evidence>
<keyword evidence="4 6" id="KW-1133">Transmembrane helix</keyword>
<evidence type="ECO:0000256" key="1">
    <source>
        <dbReference type="ARBA" id="ARBA00004167"/>
    </source>
</evidence>
<evidence type="ECO:0000313" key="8">
    <source>
        <dbReference type="Proteomes" id="UP000631421"/>
    </source>
</evidence>
<dbReference type="Proteomes" id="UP000631421">
    <property type="component" value="Unassembled WGS sequence"/>
</dbReference>
<dbReference type="PROSITE" id="PS00409">
    <property type="entry name" value="PROKAR_NTER_METHYL"/>
    <property type="match status" value="1"/>
</dbReference>
<evidence type="ECO:0000256" key="6">
    <source>
        <dbReference type="SAM" id="Phobius"/>
    </source>
</evidence>
<keyword evidence="5 6" id="KW-0472">Membrane</keyword>
<proteinExistence type="predicted"/>
<comment type="subcellular location">
    <subcellularLocation>
        <location evidence="1">Membrane</location>
        <topology evidence="1">Single-pass membrane protein</topology>
    </subcellularLocation>
</comment>
<dbReference type="InterPro" id="IPR031975">
    <property type="entry name" value="Pilin_GH"/>
</dbReference>
<name>A0A926UQB5_9CYAN</name>
<keyword evidence="3 6" id="KW-0812">Transmembrane</keyword>
<dbReference type="InterPro" id="IPR045584">
    <property type="entry name" value="Pilin-like"/>
</dbReference>
<evidence type="ECO:0000256" key="5">
    <source>
        <dbReference type="ARBA" id="ARBA00023136"/>
    </source>
</evidence>
<keyword evidence="8" id="KW-1185">Reference proteome</keyword>
<dbReference type="AlphaFoldDB" id="A0A926UQB5"/>
<dbReference type="InterPro" id="IPR012902">
    <property type="entry name" value="N_methyl_site"/>
</dbReference>
<accession>A0A926UQB5</accession>
<dbReference type="NCBIfam" id="TIGR02532">
    <property type="entry name" value="IV_pilin_GFxxxE"/>
    <property type="match status" value="1"/>
</dbReference>
<feature type="transmembrane region" description="Helical" evidence="6">
    <location>
        <begin position="21"/>
        <end position="46"/>
    </location>
</feature>
<keyword evidence="2" id="KW-0488">Methylation</keyword>
<dbReference type="Pfam" id="PF07963">
    <property type="entry name" value="N_methyl"/>
    <property type="match status" value="1"/>
</dbReference>
<gene>
    <name evidence="7" type="ORF">H6F44_04005</name>
</gene>
<comment type="caution">
    <text evidence="7">The sequence shown here is derived from an EMBL/GenBank/DDBJ whole genome shotgun (WGS) entry which is preliminary data.</text>
</comment>
<protein>
    <submittedName>
        <fullName evidence="7">Type IV pilin-like G/H family protein</fullName>
    </submittedName>
</protein>
<evidence type="ECO:0000256" key="4">
    <source>
        <dbReference type="ARBA" id="ARBA00022989"/>
    </source>
</evidence>
<dbReference type="GO" id="GO:0016020">
    <property type="term" value="C:membrane"/>
    <property type="evidence" value="ECO:0007669"/>
    <property type="project" value="UniProtKB-SubCell"/>
</dbReference>
<evidence type="ECO:0000256" key="3">
    <source>
        <dbReference type="ARBA" id="ARBA00022692"/>
    </source>
</evidence>
<organism evidence="7 8">
    <name type="scientific">Pseudanabaena cinerea FACHB-1277</name>
    <dbReference type="NCBI Taxonomy" id="2949581"/>
    <lineage>
        <taxon>Bacteria</taxon>
        <taxon>Bacillati</taxon>
        <taxon>Cyanobacteriota</taxon>
        <taxon>Cyanophyceae</taxon>
        <taxon>Pseudanabaenales</taxon>
        <taxon>Pseudanabaenaceae</taxon>
        <taxon>Pseudanabaena</taxon>
        <taxon>Pseudanabaena cinerea</taxon>
    </lineage>
</organism>
<dbReference type="PANTHER" id="PTHR30093">
    <property type="entry name" value="GENERAL SECRETION PATHWAY PROTEIN G"/>
    <property type="match status" value="1"/>
</dbReference>
<sequence length="183" mass="19639">MLVGLLLRDRRNQQGQPDSQGFTLVELLVVIIIIGILAAIALPSFLNQAQKAKFAEAKSYVSVMNRLQHAYYMEKNKFANSLGLLSLGENTTSSAYSYKIVTGSLTGTATPVQIDRIVTSAAEPRGAGLKSFLGVVGVTRLNSMVQLETLYCTSNDANGSTPPGRITADDQDVLCPVNFSVLP</sequence>
<reference evidence="7" key="1">
    <citation type="journal article" date="2015" name="ISME J.">
        <title>Draft Genome Sequence of Streptomyces incarnatus NRRL8089, which Produces the Nucleoside Antibiotic Sinefungin.</title>
        <authorList>
            <person name="Oshima K."/>
            <person name="Hattori M."/>
            <person name="Shimizu H."/>
            <person name="Fukuda K."/>
            <person name="Nemoto M."/>
            <person name="Inagaki K."/>
            <person name="Tamura T."/>
        </authorList>
    </citation>
    <scope>NUCLEOTIDE SEQUENCE</scope>
    <source>
        <strain evidence="7">FACHB-1277</strain>
    </source>
</reference>
<dbReference type="Pfam" id="PF16734">
    <property type="entry name" value="Pilin_GH"/>
    <property type="match status" value="1"/>
</dbReference>
<dbReference type="PANTHER" id="PTHR30093:SF44">
    <property type="entry name" value="TYPE II SECRETION SYSTEM CORE PROTEIN G"/>
    <property type="match status" value="1"/>
</dbReference>
<dbReference type="Gene3D" id="3.30.700.10">
    <property type="entry name" value="Glycoprotein, Type 4 Pilin"/>
    <property type="match status" value="1"/>
</dbReference>